<dbReference type="OrthoDB" id="191139at2759"/>
<proteinExistence type="inferred from homology"/>
<evidence type="ECO:0000256" key="2">
    <source>
        <dbReference type="ARBA" id="ARBA00022857"/>
    </source>
</evidence>
<dbReference type="InterPro" id="IPR036291">
    <property type="entry name" value="NAD(P)-bd_dom_sf"/>
</dbReference>
<keyword evidence="3" id="KW-0560">Oxidoreductase</keyword>
<reference evidence="4 5" key="1">
    <citation type="journal article" date="2019" name="Nat. Ecol. Evol.">
        <title>Megaphylogeny resolves global patterns of mushroom evolution.</title>
        <authorList>
            <person name="Varga T."/>
            <person name="Krizsan K."/>
            <person name="Foldi C."/>
            <person name="Dima B."/>
            <person name="Sanchez-Garcia M."/>
            <person name="Sanchez-Ramirez S."/>
            <person name="Szollosi G.J."/>
            <person name="Szarkandi J.G."/>
            <person name="Papp V."/>
            <person name="Albert L."/>
            <person name="Andreopoulos W."/>
            <person name="Angelini C."/>
            <person name="Antonin V."/>
            <person name="Barry K.W."/>
            <person name="Bougher N.L."/>
            <person name="Buchanan P."/>
            <person name="Buyck B."/>
            <person name="Bense V."/>
            <person name="Catcheside P."/>
            <person name="Chovatia M."/>
            <person name="Cooper J."/>
            <person name="Damon W."/>
            <person name="Desjardin D."/>
            <person name="Finy P."/>
            <person name="Geml J."/>
            <person name="Haridas S."/>
            <person name="Hughes K."/>
            <person name="Justo A."/>
            <person name="Karasinski D."/>
            <person name="Kautmanova I."/>
            <person name="Kiss B."/>
            <person name="Kocsube S."/>
            <person name="Kotiranta H."/>
            <person name="LaButti K.M."/>
            <person name="Lechner B.E."/>
            <person name="Liimatainen K."/>
            <person name="Lipzen A."/>
            <person name="Lukacs Z."/>
            <person name="Mihaltcheva S."/>
            <person name="Morgado L.N."/>
            <person name="Niskanen T."/>
            <person name="Noordeloos M.E."/>
            <person name="Ohm R.A."/>
            <person name="Ortiz-Santana B."/>
            <person name="Ovrebo C."/>
            <person name="Racz N."/>
            <person name="Riley R."/>
            <person name="Savchenko A."/>
            <person name="Shiryaev A."/>
            <person name="Soop K."/>
            <person name="Spirin V."/>
            <person name="Szebenyi C."/>
            <person name="Tomsovsky M."/>
            <person name="Tulloss R.E."/>
            <person name="Uehling J."/>
            <person name="Grigoriev I.V."/>
            <person name="Vagvolgyi C."/>
            <person name="Papp T."/>
            <person name="Martin F.M."/>
            <person name="Miettinen O."/>
            <person name="Hibbett D.S."/>
            <person name="Nagy L.G."/>
        </authorList>
    </citation>
    <scope>NUCLEOTIDE SEQUENCE [LARGE SCALE GENOMIC DNA]</scope>
    <source>
        <strain evidence="4 5">CBS 962.96</strain>
    </source>
</reference>
<protein>
    <recommendedName>
        <fullName evidence="6">NAD(P)-binding protein</fullName>
    </recommendedName>
</protein>
<keyword evidence="5" id="KW-1185">Reference proteome</keyword>
<dbReference type="PANTHER" id="PTHR24320:SF282">
    <property type="entry name" value="WW DOMAIN-CONTAINING OXIDOREDUCTASE"/>
    <property type="match status" value="1"/>
</dbReference>
<dbReference type="GO" id="GO:0016491">
    <property type="term" value="F:oxidoreductase activity"/>
    <property type="evidence" value="ECO:0007669"/>
    <property type="project" value="UniProtKB-KW"/>
</dbReference>
<dbReference type="Gene3D" id="3.40.50.720">
    <property type="entry name" value="NAD(P)-binding Rossmann-like Domain"/>
    <property type="match status" value="1"/>
</dbReference>
<dbReference type="PANTHER" id="PTHR24320">
    <property type="entry name" value="RETINOL DEHYDROGENASE"/>
    <property type="match status" value="1"/>
</dbReference>
<gene>
    <name evidence="4" type="ORF">K435DRAFT_824331</name>
</gene>
<dbReference type="SUPFAM" id="SSF51735">
    <property type="entry name" value="NAD(P)-binding Rossmann-fold domains"/>
    <property type="match status" value="1"/>
</dbReference>
<name>A0A4S8KP49_DENBC</name>
<sequence>MNKEGILDTMAVNYLGTYVFTQSLPLLEKTAEGGADVRLINLGSKAHEEVSFLDYSSIEAWNHQFRWSLLPTLARYKYSKLAVHLWTNSLARQLKEKNSKVLVLVVHPGAVLSDGALTNLRSLPFPGLWVRLLSTMMCPQEMGAYSTAFAACAVRADDVCFKPSPHITHGAYIVPPNVKVDQSAAAMDTERQNVLEACTRGLLQKIGLEVAQV</sequence>
<organism evidence="4 5">
    <name type="scientific">Dendrothele bispora (strain CBS 962.96)</name>
    <dbReference type="NCBI Taxonomy" id="1314807"/>
    <lineage>
        <taxon>Eukaryota</taxon>
        <taxon>Fungi</taxon>
        <taxon>Dikarya</taxon>
        <taxon>Basidiomycota</taxon>
        <taxon>Agaricomycotina</taxon>
        <taxon>Agaricomycetes</taxon>
        <taxon>Agaricomycetidae</taxon>
        <taxon>Agaricales</taxon>
        <taxon>Agaricales incertae sedis</taxon>
        <taxon>Dendrothele</taxon>
    </lineage>
</organism>
<evidence type="ECO:0000313" key="4">
    <source>
        <dbReference type="EMBL" id="THU77464.1"/>
    </source>
</evidence>
<keyword evidence="2" id="KW-0521">NADP</keyword>
<evidence type="ECO:0000313" key="5">
    <source>
        <dbReference type="Proteomes" id="UP000297245"/>
    </source>
</evidence>
<dbReference type="EMBL" id="ML180428">
    <property type="protein sequence ID" value="THU77464.1"/>
    <property type="molecule type" value="Genomic_DNA"/>
</dbReference>
<evidence type="ECO:0000256" key="1">
    <source>
        <dbReference type="ARBA" id="ARBA00006484"/>
    </source>
</evidence>
<comment type="similarity">
    <text evidence="1">Belongs to the short-chain dehydrogenases/reductases (SDR) family.</text>
</comment>
<dbReference type="AlphaFoldDB" id="A0A4S8KP49"/>
<evidence type="ECO:0008006" key="6">
    <source>
        <dbReference type="Google" id="ProtNLM"/>
    </source>
</evidence>
<accession>A0A4S8KP49</accession>
<evidence type="ECO:0000256" key="3">
    <source>
        <dbReference type="ARBA" id="ARBA00023002"/>
    </source>
</evidence>
<dbReference type="Proteomes" id="UP000297245">
    <property type="component" value="Unassembled WGS sequence"/>
</dbReference>